<comment type="caution">
    <text evidence="1">The sequence shown here is derived from an EMBL/GenBank/DDBJ whole genome shotgun (WGS) entry which is preliminary data.</text>
</comment>
<organism evidence="1 2">
    <name type="scientific">Pseudooceanicola albus</name>
    <dbReference type="NCBI Taxonomy" id="2692189"/>
    <lineage>
        <taxon>Bacteria</taxon>
        <taxon>Pseudomonadati</taxon>
        <taxon>Pseudomonadota</taxon>
        <taxon>Alphaproteobacteria</taxon>
        <taxon>Rhodobacterales</taxon>
        <taxon>Paracoccaceae</taxon>
        <taxon>Pseudooceanicola</taxon>
    </lineage>
</organism>
<protein>
    <recommendedName>
        <fullName evidence="3">SGNH hydrolase-type esterase domain-containing protein</fullName>
    </recommendedName>
</protein>
<dbReference type="Gene3D" id="3.40.50.1110">
    <property type="entry name" value="SGNH hydrolase"/>
    <property type="match status" value="1"/>
</dbReference>
<dbReference type="Proteomes" id="UP000477911">
    <property type="component" value="Unassembled WGS sequence"/>
</dbReference>
<dbReference type="InterPro" id="IPR036514">
    <property type="entry name" value="SGNH_hydro_sf"/>
</dbReference>
<sequence>MTGKLDKSANLGDLDDKDAARATLGAASDTDLAEAVSARAALIEAVAGETSWRVSFADPSGFVGAYMTVEGISGKTWSVGEAGLATQDVSLLRDDTFDGLRYIGADGFYVDLYDPGMRATDDNSHSGIRLQFADGTYMELASVDQIPEIPETEAPIASDGRGLNAWRAAISRLRSTGSEIVRLMGYGDSWTQRLLISQAVANLLYAAFGQGADGWISLLATGAVLNDVDVQYTGWTKHDIDSEEESGAYSHDGLRLDAPGTTATLAITGVRGTELRFYYLDTAGTFRYRVDGGAWVTVAGGSTGAPAKVEVTGLSDSTLHSFEIDLTGNTGTVSLFGLWATGIPGVEFQKCGNAGAMAWHLRKIINDVTARFILADLAPDLAYVALGANDSPQSISVSAFRGYMETIVAELRDAGTDTGVVIYCQPETGDQVIPMSGYAATLIDYAQATDRVEYLDFTRLGLNHAQAASLGLWLDLRHLDDPGAYFLSGTLFTTHLQFP</sequence>
<keyword evidence="2" id="KW-1185">Reference proteome</keyword>
<accession>A0A6L7FZV8</accession>
<dbReference type="GO" id="GO:0016788">
    <property type="term" value="F:hydrolase activity, acting on ester bonds"/>
    <property type="evidence" value="ECO:0007669"/>
    <property type="project" value="UniProtKB-ARBA"/>
</dbReference>
<evidence type="ECO:0000313" key="2">
    <source>
        <dbReference type="Proteomes" id="UP000477911"/>
    </source>
</evidence>
<name>A0A6L7FZV8_9RHOB</name>
<dbReference type="EMBL" id="WUMU01000003">
    <property type="protein sequence ID" value="MXN16778.1"/>
    <property type="molecule type" value="Genomic_DNA"/>
</dbReference>
<proteinExistence type="predicted"/>
<reference evidence="1 2" key="1">
    <citation type="submission" date="2019-12" db="EMBL/GenBank/DDBJ databases">
        <authorList>
            <person name="Li M."/>
        </authorList>
    </citation>
    <scope>NUCLEOTIDE SEQUENCE [LARGE SCALE GENOMIC DNA]</scope>
    <source>
        <strain evidence="1 2">GBMRC 2024</strain>
    </source>
</reference>
<evidence type="ECO:0008006" key="3">
    <source>
        <dbReference type="Google" id="ProtNLM"/>
    </source>
</evidence>
<gene>
    <name evidence="1" type="ORF">GR170_02935</name>
</gene>
<dbReference type="SUPFAM" id="SSF52266">
    <property type="entry name" value="SGNH hydrolase"/>
    <property type="match status" value="1"/>
</dbReference>
<dbReference type="RefSeq" id="WP_160891458.1">
    <property type="nucleotide sequence ID" value="NZ_WUMU01000003.1"/>
</dbReference>
<evidence type="ECO:0000313" key="1">
    <source>
        <dbReference type="EMBL" id="MXN16778.1"/>
    </source>
</evidence>
<dbReference type="AlphaFoldDB" id="A0A6L7FZV8"/>